<organism evidence="1 2">
    <name type="scientific">Bifidobacterium commune</name>
    <dbReference type="NCBI Taxonomy" id="1505727"/>
    <lineage>
        <taxon>Bacteria</taxon>
        <taxon>Bacillati</taxon>
        <taxon>Actinomycetota</taxon>
        <taxon>Actinomycetes</taxon>
        <taxon>Bifidobacteriales</taxon>
        <taxon>Bifidobacteriaceae</taxon>
        <taxon>Bifidobacterium</taxon>
    </lineage>
</organism>
<dbReference type="Proteomes" id="UP000242610">
    <property type="component" value="Unassembled WGS sequence"/>
</dbReference>
<evidence type="ECO:0000313" key="2">
    <source>
        <dbReference type="Proteomes" id="UP000242610"/>
    </source>
</evidence>
<proteinExistence type="predicted"/>
<dbReference type="AlphaFoldDB" id="A0A1C4H360"/>
<accession>A0A1C4H360</accession>
<sequence length="62" mass="7238">MLLCSCTFKYILIIFLGHKPLIPFAEVYAHSGFTLRCISDFWTFFCTYVRKSDVFVAECSEK</sequence>
<keyword evidence="2" id="KW-1185">Reference proteome</keyword>
<protein>
    <submittedName>
        <fullName evidence="1">Uncharacterized protein</fullName>
    </submittedName>
</protein>
<dbReference type="EMBL" id="FMBL01000001">
    <property type="protein sequence ID" value="SCC79070.1"/>
    <property type="molecule type" value="Genomic_DNA"/>
</dbReference>
<gene>
    <name evidence="1" type="ORF">GA0061077_0560</name>
</gene>
<name>A0A1C4H360_9BIFI</name>
<reference evidence="2" key="1">
    <citation type="submission" date="2016-08" db="EMBL/GenBank/DDBJ databases">
        <authorList>
            <person name="Varghese N."/>
            <person name="Submissions Spin"/>
        </authorList>
    </citation>
    <scope>NUCLEOTIDE SEQUENCE [LARGE SCALE GENOMIC DNA]</scope>
    <source>
        <strain evidence="2">R-52791</strain>
    </source>
</reference>
<dbReference type="STRING" id="1505727.GA0061077_0560"/>
<evidence type="ECO:0000313" key="1">
    <source>
        <dbReference type="EMBL" id="SCC79070.1"/>
    </source>
</evidence>